<evidence type="ECO:0000256" key="5">
    <source>
        <dbReference type="ARBA" id="ARBA00022741"/>
    </source>
</evidence>
<proteinExistence type="predicted"/>
<gene>
    <name evidence="10" type="primary">folK</name>
    <name evidence="10" type="ORF">H6G59_04035</name>
</gene>
<dbReference type="Gene3D" id="3.30.70.560">
    <property type="entry name" value="7,8-Dihydro-6-hydroxymethylpterin-pyrophosphokinase HPPK"/>
    <property type="match status" value="1"/>
</dbReference>
<dbReference type="InterPro" id="IPR000550">
    <property type="entry name" value="Hppk"/>
</dbReference>
<keyword evidence="6" id="KW-0418">Kinase</keyword>
<protein>
    <recommendedName>
        <fullName evidence="3">2-amino-4-hydroxy-6-hydroxymethyldihydropteridine diphosphokinase</fullName>
        <ecNumber evidence="3">2.7.6.3</ecNumber>
    </recommendedName>
</protein>
<name>A0ABR8FAV9_9NOST</name>
<sequence>METPATNKQTAIRANLESATLSPKLWRSHSVSKRSAIALGSNMGDPQKILEASLETLAQTPGIILEAKSSWYTTKAIGPPQPDYLNGCAILKVQLFPQALLETLLTIEQKFGRVRQERWGPRTLDLDLLLYDDIIVDQPNLQIPHPRMSERAFVLVPLAEIAPDWIEPVSQRVIQDLLQDVDTCDVHLVKSNKNYHP</sequence>
<dbReference type="NCBIfam" id="TIGR01498">
    <property type="entry name" value="folK"/>
    <property type="match status" value="1"/>
</dbReference>
<evidence type="ECO:0000259" key="9">
    <source>
        <dbReference type="PROSITE" id="PS00794"/>
    </source>
</evidence>
<keyword evidence="4 10" id="KW-0808">Transferase</keyword>
<keyword evidence="8" id="KW-0289">Folate biosynthesis</keyword>
<dbReference type="Proteomes" id="UP000640531">
    <property type="component" value="Unassembled WGS sequence"/>
</dbReference>
<dbReference type="PANTHER" id="PTHR43071">
    <property type="entry name" value="2-AMINO-4-HYDROXY-6-HYDROXYMETHYLDIHYDROPTERIDINE PYROPHOSPHOKINASE"/>
    <property type="match status" value="1"/>
</dbReference>
<dbReference type="PANTHER" id="PTHR43071:SF1">
    <property type="entry name" value="2-AMINO-4-HYDROXY-6-HYDROXYMETHYLDIHYDROPTERIDINE PYROPHOSPHOKINASE"/>
    <property type="match status" value="1"/>
</dbReference>
<evidence type="ECO:0000313" key="11">
    <source>
        <dbReference type="Proteomes" id="UP000640531"/>
    </source>
</evidence>
<evidence type="ECO:0000256" key="4">
    <source>
        <dbReference type="ARBA" id="ARBA00022679"/>
    </source>
</evidence>
<accession>A0ABR8FAV9</accession>
<evidence type="ECO:0000256" key="7">
    <source>
        <dbReference type="ARBA" id="ARBA00022840"/>
    </source>
</evidence>
<dbReference type="SUPFAM" id="SSF55083">
    <property type="entry name" value="6-hydroxymethyl-7,8-dihydropterin pyrophosphokinase, HPPK"/>
    <property type="match status" value="1"/>
</dbReference>
<dbReference type="EC" id="2.7.6.3" evidence="3"/>
<reference evidence="10 11" key="1">
    <citation type="journal article" date="2020" name="ISME J.">
        <title>Comparative genomics reveals insights into cyanobacterial evolution and habitat adaptation.</title>
        <authorList>
            <person name="Chen M.Y."/>
            <person name="Teng W.K."/>
            <person name="Zhao L."/>
            <person name="Hu C.X."/>
            <person name="Zhou Y.K."/>
            <person name="Han B.P."/>
            <person name="Song L.R."/>
            <person name="Shu W.S."/>
        </authorList>
    </citation>
    <scope>NUCLEOTIDE SEQUENCE [LARGE SCALE GENOMIC DNA]</scope>
    <source>
        <strain evidence="10 11">FACHB-196</strain>
    </source>
</reference>
<dbReference type="InterPro" id="IPR035907">
    <property type="entry name" value="Hppk_sf"/>
</dbReference>
<evidence type="ECO:0000256" key="3">
    <source>
        <dbReference type="ARBA" id="ARBA00013253"/>
    </source>
</evidence>
<evidence type="ECO:0000256" key="2">
    <source>
        <dbReference type="ARBA" id="ARBA00005051"/>
    </source>
</evidence>
<keyword evidence="5" id="KW-0547">Nucleotide-binding</keyword>
<feature type="domain" description="7,8-dihydro-6-hydroxymethylpterin-pyrophosphokinase" evidence="9">
    <location>
        <begin position="118"/>
        <end position="129"/>
    </location>
</feature>
<organism evidence="10 11">
    <name type="scientific">Anabaena lutea FACHB-196</name>
    <dbReference type="NCBI Taxonomy" id="2692881"/>
    <lineage>
        <taxon>Bacteria</taxon>
        <taxon>Bacillati</taxon>
        <taxon>Cyanobacteriota</taxon>
        <taxon>Cyanophyceae</taxon>
        <taxon>Nostocales</taxon>
        <taxon>Nostocaceae</taxon>
        <taxon>Anabaena</taxon>
    </lineage>
</organism>
<comment type="pathway">
    <text evidence="2">Cofactor biosynthesis; tetrahydrofolate biosynthesis; 2-amino-4-hydroxy-6-hydroxymethyl-7,8-dihydropteridine diphosphate from 7,8-dihydroneopterin triphosphate: step 4/4.</text>
</comment>
<evidence type="ECO:0000256" key="8">
    <source>
        <dbReference type="ARBA" id="ARBA00022909"/>
    </source>
</evidence>
<comment type="caution">
    <text evidence="10">The sequence shown here is derived from an EMBL/GenBank/DDBJ whole genome shotgun (WGS) entry which is preliminary data.</text>
</comment>
<dbReference type="Pfam" id="PF01288">
    <property type="entry name" value="HPPK"/>
    <property type="match status" value="1"/>
</dbReference>
<evidence type="ECO:0000313" key="10">
    <source>
        <dbReference type="EMBL" id="MBD2567079.1"/>
    </source>
</evidence>
<evidence type="ECO:0000256" key="1">
    <source>
        <dbReference type="ARBA" id="ARBA00000198"/>
    </source>
</evidence>
<dbReference type="CDD" id="cd00483">
    <property type="entry name" value="HPPK"/>
    <property type="match status" value="1"/>
</dbReference>
<evidence type="ECO:0000256" key="6">
    <source>
        <dbReference type="ARBA" id="ARBA00022777"/>
    </source>
</evidence>
<keyword evidence="11" id="KW-1185">Reference proteome</keyword>
<keyword evidence="7" id="KW-0067">ATP-binding</keyword>
<dbReference type="EMBL" id="JACJST010000002">
    <property type="protein sequence ID" value="MBD2567079.1"/>
    <property type="molecule type" value="Genomic_DNA"/>
</dbReference>
<dbReference type="GO" id="GO:0003848">
    <property type="term" value="F:2-amino-4-hydroxy-6-hydroxymethyldihydropteridine diphosphokinase activity"/>
    <property type="evidence" value="ECO:0007669"/>
    <property type="project" value="UniProtKB-EC"/>
</dbReference>
<dbReference type="PROSITE" id="PS00794">
    <property type="entry name" value="HPPK"/>
    <property type="match status" value="1"/>
</dbReference>
<comment type="catalytic activity">
    <reaction evidence="1">
        <text>6-hydroxymethyl-7,8-dihydropterin + ATP = (7,8-dihydropterin-6-yl)methyl diphosphate + AMP + H(+)</text>
        <dbReference type="Rhea" id="RHEA:11412"/>
        <dbReference type="ChEBI" id="CHEBI:15378"/>
        <dbReference type="ChEBI" id="CHEBI:30616"/>
        <dbReference type="ChEBI" id="CHEBI:44841"/>
        <dbReference type="ChEBI" id="CHEBI:72950"/>
        <dbReference type="ChEBI" id="CHEBI:456215"/>
        <dbReference type="EC" id="2.7.6.3"/>
    </reaction>
</comment>